<evidence type="ECO:0000256" key="11">
    <source>
        <dbReference type="PROSITE-ProRule" id="PRU01360"/>
    </source>
</evidence>
<dbReference type="GO" id="GO:0044718">
    <property type="term" value="P:siderophore transmembrane transport"/>
    <property type="evidence" value="ECO:0007669"/>
    <property type="project" value="TreeGrafter"/>
</dbReference>
<dbReference type="InterPro" id="IPR037066">
    <property type="entry name" value="Plug_dom_sf"/>
</dbReference>
<evidence type="ECO:0000256" key="12">
    <source>
        <dbReference type="PROSITE-ProRule" id="PRU10144"/>
    </source>
</evidence>
<keyword evidence="5 11" id="KW-0812">Transmembrane</keyword>
<evidence type="ECO:0000256" key="13">
    <source>
        <dbReference type="RuleBase" id="RU003357"/>
    </source>
</evidence>
<dbReference type="Gene3D" id="2.170.130.10">
    <property type="entry name" value="TonB-dependent receptor, plug domain"/>
    <property type="match status" value="1"/>
</dbReference>
<feature type="short sequence motif" description="TonB C-terminal box" evidence="12">
    <location>
        <begin position="749"/>
        <end position="766"/>
    </location>
</feature>
<keyword evidence="4 11" id="KW-1134">Transmembrane beta strand</keyword>
<reference evidence="17 18" key="1">
    <citation type="submission" date="2019-09" db="EMBL/GenBank/DDBJ databases">
        <title>Identification of Malikia spinosa a prominent benzene-, toluene-, and ethylbenzene-degrading bacterium: enrichment, isolation and whole genome sequencing.</title>
        <authorList>
            <person name="Tancsics A."/>
            <person name="Revesz F."/>
            <person name="Kriszt B."/>
        </authorList>
    </citation>
    <scope>NUCLEOTIDE SEQUENCE [LARGE SCALE GENOMIC DNA]</scope>
    <source>
        <strain evidence="17 18">AB6</strain>
    </source>
</reference>
<dbReference type="GO" id="GO:0015344">
    <property type="term" value="F:siderophore uptake transmembrane transporter activity"/>
    <property type="evidence" value="ECO:0007669"/>
    <property type="project" value="TreeGrafter"/>
</dbReference>
<dbReference type="PANTHER" id="PTHR30069:SF49">
    <property type="entry name" value="OUTER MEMBRANE PROTEIN C"/>
    <property type="match status" value="1"/>
</dbReference>
<name>A0A7C9IYN6_9BURK</name>
<dbReference type="SUPFAM" id="SSF56935">
    <property type="entry name" value="Porins"/>
    <property type="match status" value="1"/>
</dbReference>
<dbReference type="AlphaFoldDB" id="A0A7C9IYN6"/>
<evidence type="ECO:0000256" key="4">
    <source>
        <dbReference type="ARBA" id="ARBA00022452"/>
    </source>
</evidence>
<evidence type="ECO:0000256" key="2">
    <source>
        <dbReference type="ARBA" id="ARBA00009810"/>
    </source>
</evidence>
<dbReference type="EMBL" id="VYSB01000009">
    <property type="protein sequence ID" value="MYZ52427.1"/>
    <property type="molecule type" value="Genomic_DNA"/>
</dbReference>
<gene>
    <name evidence="17" type="ORF">F5985_09845</name>
</gene>
<evidence type="ECO:0000256" key="3">
    <source>
        <dbReference type="ARBA" id="ARBA00022448"/>
    </source>
</evidence>
<feature type="signal peptide" evidence="14">
    <location>
        <begin position="1"/>
        <end position="27"/>
    </location>
</feature>
<evidence type="ECO:0000256" key="8">
    <source>
        <dbReference type="ARBA" id="ARBA00023136"/>
    </source>
</evidence>
<evidence type="ECO:0000256" key="14">
    <source>
        <dbReference type="SAM" id="SignalP"/>
    </source>
</evidence>
<evidence type="ECO:0000256" key="6">
    <source>
        <dbReference type="ARBA" id="ARBA00022729"/>
    </source>
</evidence>
<evidence type="ECO:0000256" key="7">
    <source>
        <dbReference type="ARBA" id="ARBA00023077"/>
    </source>
</evidence>
<dbReference type="InterPro" id="IPR036942">
    <property type="entry name" value="Beta-barrel_TonB_sf"/>
</dbReference>
<keyword evidence="8 11" id="KW-0472">Membrane</keyword>
<evidence type="ECO:0000256" key="10">
    <source>
        <dbReference type="ARBA" id="ARBA00023237"/>
    </source>
</evidence>
<comment type="similarity">
    <text evidence="2 11 13">Belongs to the TonB-dependent receptor family.</text>
</comment>
<comment type="caution">
    <text evidence="17">The sequence shown here is derived from an EMBL/GenBank/DDBJ whole genome shotgun (WGS) entry which is preliminary data.</text>
</comment>
<keyword evidence="6 14" id="KW-0732">Signal</keyword>
<keyword evidence="10 11" id="KW-0998">Cell outer membrane</keyword>
<evidence type="ECO:0000256" key="1">
    <source>
        <dbReference type="ARBA" id="ARBA00004571"/>
    </source>
</evidence>
<dbReference type="InterPro" id="IPR000531">
    <property type="entry name" value="Beta-barrel_TonB"/>
</dbReference>
<accession>A0A7C9IYN6</accession>
<evidence type="ECO:0000256" key="9">
    <source>
        <dbReference type="ARBA" id="ARBA00023170"/>
    </source>
</evidence>
<sequence length="766" mass="83384">MSPLKTSLTQPRLLALAWFAAFPAAHAQSPDTVAQLPSVTVSAERELPLPQPTAEYQAKQLMSRRVATSDTASLLQDIPGVSLYGAGGASSLPSIHGLADDRLRTKVDGMDLIASCPNHMNPPLSYLDPTQVGKVEAYAGIAPVSSGGDSIGGTILVETPAPEFAAPGQGLLTKGEVGSFYRSNGDAHGANLSATVASDRLSLSYSAATAKADNYQAGGDFKTSTATGRAGHALPLDEVGSTAYETRNQTLGLAFKEGRHLVEAKLGVQDVPYQLYPNQRMDMLDNQQQRINLRYQGDYDWGRLEARAYHEEVDHFMDFGADKRFYYGEASGPGGVGGKTSLNGEYCSPMSPSCAQGMPMYTRSQTDGLSVKADIMLGEQDLLRVGGELQQYRLDDWWPASGGSMWPGTFLNIQDGKRDRKALFGEWEAKLSSQWTTLAGLRYERVSTDAGVVHGYADSNGMAPMFNYQQRDSDAFNASERQRNDDNLDLTLLARHRIDASQDIEFGLARKTRSPNLYERYSWSTWSMAAGMVNFVGDGNGYVGDPSLKAEKANTLSATYDWHDASGERGFRATPFYTQVQDYVDAVPYHTGTFQAGQFNVLKFANQSARLYGIDLSGQMPLAQTNFGRWGFKGLLNYVHGENRDTGDTLYNMMPLNARLTLTHRQGGWDNALELVLVQGKQDGSDVRSEIQTAGYSLVNLRASHSWKQVRVDFGIENLFDRAYALPLGGAYLGQGKTMSLSAGPAWGTAVPGAGRTLYTGLNIKF</sequence>
<keyword evidence="7 13" id="KW-0798">TonB box</keyword>
<dbReference type="RefSeq" id="WP_161125270.1">
    <property type="nucleotide sequence ID" value="NZ_VYSB01000009.1"/>
</dbReference>
<evidence type="ECO:0000313" key="17">
    <source>
        <dbReference type="EMBL" id="MYZ52427.1"/>
    </source>
</evidence>
<organism evidence="17 18">
    <name type="scientific">Malikia spinosa</name>
    <dbReference type="NCBI Taxonomy" id="86180"/>
    <lineage>
        <taxon>Bacteria</taxon>
        <taxon>Pseudomonadati</taxon>
        <taxon>Pseudomonadota</taxon>
        <taxon>Betaproteobacteria</taxon>
        <taxon>Burkholderiales</taxon>
        <taxon>Comamonadaceae</taxon>
        <taxon>Malikia</taxon>
    </lineage>
</organism>
<keyword evidence="9 17" id="KW-0675">Receptor</keyword>
<dbReference type="Pfam" id="PF00593">
    <property type="entry name" value="TonB_dep_Rec_b-barrel"/>
    <property type="match status" value="1"/>
</dbReference>
<evidence type="ECO:0000259" key="16">
    <source>
        <dbReference type="Pfam" id="PF07715"/>
    </source>
</evidence>
<dbReference type="InterPro" id="IPR010917">
    <property type="entry name" value="TonB_rcpt_CS"/>
</dbReference>
<dbReference type="PANTHER" id="PTHR30069">
    <property type="entry name" value="TONB-DEPENDENT OUTER MEMBRANE RECEPTOR"/>
    <property type="match status" value="1"/>
</dbReference>
<dbReference type="Proteomes" id="UP000481947">
    <property type="component" value="Unassembled WGS sequence"/>
</dbReference>
<protein>
    <submittedName>
        <fullName evidence="17">TonB-dependent receptor</fullName>
    </submittedName>
</protein>
<proteinExistence type="inferred from homology"/>
<dbReference type="PROSITE" id="PS52016">
    <property type="entry name" value="TONB_DEPENDENT_REC_3"/>
    <property type="match status" value="1"/>
</dbReference>
<dbReference type="Gene3D" id="2.40.170.20">
    <property type="entry name" value="TonB-dependent receptor, beta-barrel domain"/>
    <property type="match status" value="1"/>
</dbReference>
<keyword evidence="3 11" id="KW-0813">Transport</keyword>
<evidence type="ECO:0000256" key="5">
    <source>
        <dbReference type="ARBA" id="ARBA00022692"/>
    </source>
</evidence>
<feature type="domain" description="TonB-dependent receptor-like beta-barrel" evidence="15">
    <location>
        <begin position="245"/>
        <end position="719"/>
    </location>
</feature>
<dbReference type="InterPro" id="IPR039426">
    <property type="entry name" value="TonB-dep_rcpt-like"/>
</dbReference>
<evidence type="ECO:0000259" key="15">
    <source>
        <dbReference type="Pfam" id="PF00593"/>
    </source>
</evidence>
<evidence type="ECO:0000313" key="18">
    <source>
        <dbReference type="Proteomes" id="UP000481947"/>
    </source>
</evidence>
<feature type="domain" description="TonB-dependent receptor plug" evidence="16">
    <location>
        <begin position="50"/>
        <end position="154"/>
    </location>
</feature>
<feature type="chain" id="PRO_5028826429" evidence="14">
    <location>
        <begin position="28"/>
        <end position="766"/>
    </location>
</feature>
<dbReference type="Pfam" id="PF07715">
    <property type="entry name" value="Plug"/>
    <property type="match status" value="1"/>
</dbReference>
<dbReference type="GO" id="GO:0009279">
    <property type="term" value="C:cell outer membrane"/>
    <property type="evidence" value="ECO:0007669"/>
    <property type="project" value="UniProtKB-SubCell"/>
</dbReference>
<dbReference type="PROSITE" id="PS01156">
    <property type="entry name" value="TONB_DEPENDENT_REC_2"/>
    <property type="match status" value="1"/>
</dbReference>
<comment type="subcellular location">
    <subcellularLocation>
        <location evidence="1 11">Cell outer membrane</location>
        <topology evidence="1 11">Multi-pass membrane protein</topology>
    </subcellularLocation>
</comment>
<dbReference type="InterPro" id="IPR012910">
    <property type="entry name" value="Plug_dom"/>
</dbReference>